<evidence type="ECO:0000313" key="2">
    <source>
        <dbReference type="EMBL" id="PIR96632.1"/>
    </source>
</evidence>
<gene>
    <name evidence="2" type="ORF">COT92_00045</name>
</gene>
<sequence>MTVEQGEHQQPEHSEIERRMNRKTGLSGDSLNVFMLLGYVATAKDNDTRDIFFGFALEEPILTYEGYLEEQNPRIAKAMLEASDNEKVRLFNQLVEEFNNARQRIRDEKDYSLIKKFWESAKTLITDE</sequence>
<name>A0A2H0VC03_9BACT</name>
<proteinExistence type="predicted"/>
<feature type="compositionally biased region" description="Basic and acidic residues" evidence="1">
    <location>
        <begin position="1"/>
        <end position="19"/>
    </location>
</feature>
<protein>
    <submittedName>
        <fullName evidence="2">Uncharacterized protein</fullName>
    </submittedName>
</protein>
<organism evidence="2 3">
    <name type="scientific">Candidatus Doudnabacteria bacterium CG10_big_fil_rev_8_21_14_0_10_42_18</name>
    <dbReference type="NCBI Taxonomy" id="1974552"/>
    <lineage>
        <taxon>Bacteria</taxon>
        <taxon>Candidatus Doudnaibacteriota</taxon>
    </lineage>
</organism>
<evidence type="ECO:0000256" key="1">
    <source>
        <dbReference type="SAM" id="MobiDB-lite"/>
    </source>
</evidence>
<reference evidence="3" key="1">
    <citation type="submission" date="2017-09" db="EMBL/GenBank/DDBJ databases">
        <title>Depth-based differentiation of microbial function through sediment-hosted aquifers and enrichment of novel symbionts in the deep terrestrial subsurface.</title>
        <authorList>
            <person name="Probst A.J."/>
            <person name="Ladd B."/>
            <person name="Jarett J.K."/>
            <person name="Geller-Mcgrath D.E."/>
            <person name="Sieber C.M.K."/>
            <person name="Emerson J.B."/>
            <person name="Anantharaman K."/>
            <person name="Thomas B.C."/>
            <person name="Malmstrom R."/>
            <person name="Stieglmeier M."/>
            <person name="Klingl A."/>
            <person name="Woyke T."/>
            <person name="Ryan C.M."/>
            <person name="Banfield J.F."/>
        </authorList>
    </citation>
    <scope>NUCLEOTIDE SEQUENCE [LARGE SCALE GENOMIC DNA]</scope>
</reference>
<feature type="region of interest" description="Disordered" evidence="1">
    <location>
        <begin position="1"/>
        <end position="23"/>
    </location>
</feature>
<accession>A0A2H0VC03</accession>
<dbReference type="AlphaFoldDB" id="A0A2H0VC03"/>
<comment type="caution">
    <text evidence="2">The sequence shown here is derived from an EMBL/GenBank/DDBJ whole genome shotgun (WGS) entry which is preliminary data.</text>
</comment>
<dbReference type="Proteomes" id="UP000230922">
    <property type="component" value="Unassembled WGS sequence"/>
</dbReference>
<dbReference type="EMBL" id="PFAK01000001">
    <property type="protein sequence ID" value="PIR96632.1"/>
    <property type="molecule type" value="Genomic_DNA"/>
</dbReference>
<evidence type="ECO:0000313" key="3">
    <source>
        <dbReference type="Proteomes" id="UP000230922"/>
    </source>
</evidence>